<feature type="compositionally biased region" description="Low complexity" evidence="2">
    <location>
        <begin position="463"/>
        <end position="483"/>
    </location>
</feature>
<dbReference type="AlphaFoldDB" id="A0A8J8TAE7"/>
<evidence type="ECO:0000313" key="3">
    <source>
        <dbReference type="EMBL" id="TNV87336.1"/>
    </source>
</evidence>
<dbReference type="EMBL" id="RRYP01000494">
    <property type="protein sequence ID" value="TNV87336.1"/>
    <property type="molecule type" value="Genomic_DNA"/>
</dbReference>
<feature type="compositionally biased region" description="Pro residues" evidence="2">
    <location>
        <begin position="660"/>
        <end position="674"/>
    </location>
</feature>
<sequence>MLLNQLYNFSMKPTKNAHQPVATLKNQRLATKKVVPDIQTAPPPQATHTVTIETPKTPLAKKVTLKQSTSMHSRQSSGGDGVKQQRQGTAATGTPTRTAAVVKPTSRNAHPVKTPPEEKLRRIEVEIKQRTALHDLMNRQQQLEDAVIEARKINQMIEEEREKMKNLKQRMQENSLSQYVQLTKLEMKNDLKAQKTQGGPANDQDEERDSESEGDKSPVPGLIPPRNPKNGKPIKVQEIEPHNLFDDNYAFYMYYLNTSGQLVTPVDQMVLNNVQQREKLKKFKEQQEKESRVVKNILLQQQLEEHNKKMAEEKDKKKKNRVESRVLMSKARDAGPPSKSDKSKKPSPNHKKGGEQDDTSAHGKNDKDGDRRSSTSTKRDNSRNRAVLLKKKAAASTDQQQPATPKPNKKYMHVQSKYAQSLAASKPKIVINEPDGDEQIEEQFKDTLNLRQSANKNKKKLNSSKGSVSSDKASNLSPSPKAIKSPKKPGTSLQQVRSKINAGNRRASSVSSMRQSRDSTVSITARDTKAPPKPIAQAKAVIVSSIPKQTFLKRKPKVVIQNIKVKQQRQSTSRSQDGESPSPEMSMDKKSRVKFDEMLEDKRISSSQDLSRTPLITLKRASDVQIETLHHPSVNNLLLQKPNSKSSNLKDSVVEDTPLTLPPIPTSIPKPSMIPKPSSNISRPPLPSIKVSQSAQSITSMSIPSSSILPSTVSKIPKIAIRQAAYANSGSLSSGSIATFNTAPNKDSYREGNAGSQKSDSERQNSSQTAKEYYKEVKEKVKIKVDPKKKVEVELRKNSISLEEMESSHRAKPIKMFQLSDLLD</sequence>
<evidence type="ECO:0000313" key="4">
    <source>
        <dbReference type="Proteomes" id="UP000785679"/>
    </source>
</evidence>
<feature type="compositionally biased region" description="Low complexity" evidence="2">
    <location>
        <begin position="505"/>
        <end position="514"/>
    </location>
</feature>
<feature type="compositionally biased region" description="Basic and acidic residues" evidence="2">
    <location>
        <begin position="305"/>
        <end position="315"/>
    </location>
</feature>
<name>A0A8J8TAE7_HALGN</name>
<gene>
    <name evidence="3" type="ORF">FGO68_gene9429</name>
</gene>
<feature type="region of interest" description="Disordered" evidence="2">
    <location>
        <begin position="192"/>
        <end position="234"/>
    </location>
</feature>
<comment type="caution">
    <text evidence="3">The sequence shown here is derived from an EMBL/GenBank/DDBJ whole genome shotgun (WGS) entry which is preliminary data.</text>
</comment>
<dbReference type="Proteomes" id="UP000785679">
    <property type="component" value="Unassembled WGS sequence"/>
</dbReference>
<keyword evidence="4" id="KW-1185">Reference proteome</keyword>
<organism evidence="3 4">
    <name type="scientific">Halteria grandinella</name>
    <dbReference type="NCBI Taxonomy" id="5974"/>
    <lineage>
        <taxon>Eukaryota</taxon>
        <taxon>Sar</taxon>
        <taxon>Alveolata</taxon>
        <taxon>Ciliophora</taxon>
        <taxon>Intramacronucleata</taxon>
        <taxon>Spirotrichea</taxon>
        <taxon>Stichotrichia</taxon>
        <taxon>Sporadotrichida</taxon>
        <taxon>Halteriidae</taxon>
        <taxon>Halteria</taxon>
    </lineage>
</organism>
<reference evidence="3" key="1">
    <citation type="submission" date="2019-06" db="EMBL/GenBank/DDBJ databases">
        <authorList>
            <person name="Zheng W."/>
        </authorList>
    </citation>
    <scope>NUCLEOTIDE SEQUENCE</scope>
    <source>
        <strain evidence="3">QDHG01</strain>
    </source>
</reference>
<feature type="region of interest" description="Disordered" evidence="2">
    <location>
        <begin position="562"/>
        <end position="594"/>
    </location>
</feature>
<proteinExistence type="predicted"/>
<feature type="compositionally biased region" description="Basic and acidic residues" evidence="2">
    <location>
        <begin position="352"/>
        <end position="383"/>
    </location>
</feature>
<feature type="compositionally biased region" description="Polar residues" evidence="2">
    <location>
        <begin position="754"/>
        <end position="770"/>
    </location>
</feature>
<protein>
    <submittedName>
        <fullName evidence="3">Uncharacterized protein</fullName>
    </submittedName>
</protein>
<feature type="compositionally biased region" description="Polar residues" evidence="2">
    <location>
        <begin position="65"/>
        <end position="77"/>
    </location>
</feature>
<keyword evidence="1" id="KW-0175">Coiled coil</keyword>
<feature type="region of interest" description="Disordered" evidence="2">
    <location>
        <begin position="305"/>
        <end position="534"/>
    </location>
</feature>
<feature type="coiled-coil region" evidence="1">
    <location>
        <begin position="133"/>
        <end position="177"/>
    </location>
</feature>
<evidence type="ECO:0000256" key="2">
    <source>
        <dbReference type="SAM" id="MobiDB-lite"/>
    </source>
</evidence>
<feature type="compositionally biased region" description="Polar residues" evidence="2">
    <location>
        <begin position="564"/>
        <end position="579"/>
    </location>
</feature>
<evidence type="ECO:0000256" key="1">
    <source>
        <dbReference type="SAM" id="Coils"/>
    </source>
</evidence>
<feature type="compositionally biased region" description="Low complexity" evidence="2">
    <location>
        <begin position="84"/>
        <end position="100"/>
    </location>
</feature>
<feature type="region of interest" description="Disordered" evidence="2">
    <location>
        <begin position="54"/>
        <end position="119"/>
    </location>
</feature>
<accession>A0A8J8TAE7</accession>
<feature type="region of interest" description="Disordered" evidence="2">
    <location>
        <begin position="743"/>
        <end position="773"/>
    </location>
</feature>
<feature type="region of interest" description="Disordered" evidence="2">
    <location>
        <begin position="660"/>
        <end position="685"/>
    </location>
</feature>